<comment type="similarity">
    <text evidence="1">Belongs to the ENY2 family.</text>
</comment>
<dbReference type="GO" id="GO:0000932">
    <property type="term" value="C:P-body"/>
    <property type="evidence" value="ECO:0007669"/>
    <property type="project" value="UniProtKB-SubCell"/>
</dbReference>
<keyword evidence="1" id="KW-0811">Translocation</keyword>
<keyword evidence="1" id="KW-0010">Activator</keyword>
<comment type="subunit">
    <text evidence="1">Component of the nuclear pore complex (NPC)-associated TREX-2 complex (transcription and export complex 2), composed of at least SUS1, SAC3, THP1, SEM1, and CDC31. TREX-2 contains 2 SUS1 chains. The TREX-2 complex interacts with the nucleoporin NUP1. Component of the 1.8 MDa SAGA transcription coactivator-HAT complex. SAGA is built of 5 distinct domains with specialized functions. Within the SAGA complex, SUS1, SGF11, SGF73 and UBP8 form an additional subcomplex of SAGA called the DUB module (deubiquitination module). Interacts directly with THP1, SAC3, SGF11, and with the RNA polymerase II.</text>
</comment>
<comment type="caution">
    <text evidence="2">The sequence shown here is derived from an EMBL/GenBank/DDBJ whole genome shotgun (WGS) entry which is preliminary data.</text>
</comment>
<sequence>MPVGAADVESFHKQIKRRAIENGDWERLRSSFLTKMAENGWLDEMMQKGKNVAQNMDNLRFEELRSSLSREVHKGIPLEIRREVLQSIRLYLDKQFD</sequence>
<dbReference type="GO" id="GO:0005643">
    <property type="term" value="C:nuclear pore"/>
    <property type="evidence" value="ECO:0007669"/>
    <property type="project" value="UniProtKB-UniRule"/>
</dbReference>
<accession>A0A8H5LTG0</accession>
<dbReference type="InterPro" id="IPR038212">
    <property type="entry name" value="TF_EnY2_sf"/>
</dbReference>
<keyword evidence="1" id="KW-0804">Transcription</keyword>
<dbReference type="GO" id="GO:0006368">
    <property type="term" value="P:transcription elongation by RNA polymerase II"/>
    <property type="evidence" value="ECO:0007669"/>
    <property type="project" value="UniProtKB-UniRule"/>
</dbReference>
<keyword evidence="1" id="KW-0813">Transport</keyword>
<proteinExistence type="inferred from homology"/>
<keyword evidence="1" id="KW-0963">Cytoplasm</keyword>
<gene>
    <name evidence="1" type="primary">SUS1</name>
    <name evidence="2" type="ORF">D9758_002623</name>
</gene>
<evidence type="ECO:0000256" key="1">
    <source>
        <dbReference type="HAMAP-Rule" id="MF_03046"/>
    </source>
</evidence>
<dbReference type="GO" id="GO:0006325">
    <property type="term" value="P:chromatin organization"/>
    <property type="evidence" value="ECO:0007669"/>
    <property type="project" value="UniProtKB-KW"/>
</dbReference>
<protein>
    <recommendedName>
        <fullName evidence="1">Transcription and mRNA export factor SUS1</fullName>
    </recommendedName>
</protein>
<keyword evidence="3" id="KW-1185">Reference proteome</keyword>
<keyword evidence="1" id="KW-0509">mRNA transport</keyword>
<comment type="function">
    <text evidence="1">Involved in mRNA export coupled transcription activation by association with both the TREX-2 and the SAGA complexes. At the promoters, SAGA is required for recruitment of the basal transcription machinery. It influences RNA polymerase II transcriptional activity through different activities such as TBP interaction and promoter selectivity, interaction with transcription activators, and chromatin modification through histone acetylation and deubiquitination. Within the SAGA complex, participates to a subcomplex required for deubiquitination of H2B and for the maintenance of steady-state H3 methylation levels. The TREX-2 complex functions in docking export-competent ribonucleoprotein particles (mRNPs) to the nuclear entrance of the nuclear pore complex (nuclear basket). TREX-2 participates in mRNA export and accurate chromatin positioning in the nucleus by tethering genes to the nuclear periphery. May also be involved in cytoplasmic mRNA decay by interaction with components of P-bodies.</text>
</comment>
<dbReference type="EMBL" id="JAACJM010000013">
    <property type="protein sequence ID" value="KAF5369410.1"/>
    <property type="molecule type" value="Genomic_DNA"/>
</dbReference>
<dbReference type="Proteomes" id="UP000559256">
    <property type="component" value="Unassembled WGS sequence"/>
</dbReference>
<keyword evidence="1" id="KW-0156">Chromatin regulator</keyword>
<organism evidence="2 3">
    <name type="scientific">Tetrapyrgos nigripes</name>
    <dbReference type="NCBI Taxonomy" id="182062"/>
    <lineage>
        <taxon>Eukaryota</taxon>
        <taxon>Fungi</taxon>
        <taxon>Dikarya</taxon>
        <taxon>Basidiomycota</taxon>
        <taxon>Agaricomycotina</taxon>
        <taxon>Agaricomycetes</taxon>
        <taxon>Agaricomycetidae</taxon>
        <taxon>Agaricales</taxon>
        <taxon>Marasmiineae</taxon>
        <taxon>Marasmiaceae</taxon>
        <taxon>Tetrapyrgos</taxon>
    </lineage>
</organism>
<keyword evidence="1" id="KW-0539">Nucleus</keyword>
<dbReference type="OrthoDB" id="6221744at2759"/>
<dbReference type="GO" id="GO:0000124">
    <property type="term" value="C:SAGA complex"/>
    <property type="evidence" value="ECO:0007669"/>
    <property type="project" value="UniProtKB-UniRule"/>
</dbReference>
<comment type="subcellular location">
    <subcellularLocation>
        <location evidence="1">Nucleus</location>
        <location evidence="1">Nucleoplasm</location>
    </subcellularLocation>
    <subcellularLocation>
        <location evidence="1">Cytoplasm</location>
        <location evidence="1">P-body</location>
    </subcellularLocation>
</comment>
<dbReference type="GO" id="GO:0015031">
    <property type="term" value="P:protein transport"/>
    <property type="evidence" value="ECO:0007669"/>
    <property type="project" value="UniProtKB-KW"/>
</dbReference>
<keyword evidence="1" id="KW-0653">Protein transport</keyword>
<evidence type="ECO:0000313" key="3">
    <source>
        <dbReference type="Proteomes" id="UP000559256"/>
    </source>
</evidence>
<dbReference type="GO" id="GO:0005654">
    <property type="term" value="C:nucleoplasm"/>
    <property type="evidence" value="ECO:0007669"/>
    <property type="project" value="UniProtKB-SubCell"/>
</dbReference>
<dbReference type="GO" id="GO:0070390">
    <property type="term" value="C:transcription export complex 2"/>
    <property type="evidence" value="ECO:0007669"/>
    <property type="project" value="UniProtKB-UniRule"/>
</dbReference>
<dbReference type="AlphaFoldDB" id="A0A8H5LTG0"/>
<dbReference type="Pfam" id="PF10163">
    <property type="entry name" value="EnY2"/>
    <property type="match status" value="1"/>
</dbReference>
<evidence type="ECO:0000313" key="2">
    <source>
        <dbReference type="EMBL" id="KAF5369410.1"/>
    </source>
</evidence>
<name>A0A8H5LTG0_9AGAR</name>
<dbReference type="GO" id="GO:0006406">
    <property type="term" value="P:mRNA export from nucleus"/>
    <property type="evidence" value="ECO:0007669"/>
    <property type="project" value="UniProtKB-UniRule"/>
</dbReference>
<dbReference type="Gene3D" id="1.10.246.140">
    <property type="match status" value="1"/>
</dbReference>
<reference evidence="2 3" key="1">
    <citation type="journal article" date="2020" name="ISME J.">
        <title>Uncovering the hidden diversity of litter-decomposition mechanisms in mushroom-forming fungi.</title>
        <authorList>
            <person name="Floudas D."/>
            <person name="Bentzer J."/>
            <person name="Ahren D."/>
            <person name="Johansson T."/>
            <person name="Persson P."/>
            <person name="Tunlid A."/>
        </authorList>
    </citation>
    <scope>NUCLEOTIDE SEQUENCE [LARGE SCALE GENOMIC DNA]</scope>
    <source>
        <strain evidence="2 3">CBS 291.85</strain>
    </source>
</reference>
<dbReference type="InterPro" id="IPR018783">
    <property type="entry name" value="TF_ENY2"/>
</dbReference>
<dbReference type="GO" id="GO:0071819">
    <property type="term" value="C:DUBm complex"/>
    <property type="evidence" value="ECO:0007669"/>
    <property type="project" value="UniProtKB-UniRule"/>
</dbReference>
<keyword evidence="1" id="KW-0805">Transcription regulation</keyword>
<dbReference type="GO" id="GO:0003713">
    <property type="term" value="F:transcription coactivator activity"/>
    <property type="evidence" value="ECO:0007669"/>
    <property type="project" value="UniProtKB-UniRule"/>
</dbReference>
<dbReference type="HAMAP" id="MF_03046">
    <property type="entry name" value="ENY2_Sus1"/>
    <property type="match status" value="1"/>
</dbReference>